<sequence length="407" mass="42363">MAGTSSVPGIDWQPTGPVLPAESDILSGVQQDMNAAFGGNMSSNLSAPQGQIAQSTTAIVGSKNDDIMAMVNGMDPDLADGRMQDAIGRIYFIDRNPAEPTTVVATCIGLAGTQIPVNARAIATDNNVYLCTQAGEIPASGSIDLTFQCQTTGPIACPSGSLNRIYKQIPGWDTINNALDGAIGSNVESRADFEYRRRQSVAKNSAGMVPSVRGAVLSVLNVLDAYVTDNGKGTSVTVGGVTLIPHSLYVCVAGGAAQDIGDAIWSKKAPGCDYNGATTVVVYDTDGYIAPFPQYTVSYQIAASLPIFFSVNLIDNGALPSDVVTQVKTAIKNAFAGSDGGQRARIGRDVLASRYYGPVEAIDSNLELDSIYAATSANPVSGNRVTVDINQIPTISDANIAVNIITP</sequence>
<feature type="domain" description="Baseplate protein J-like barrel" evidence="1">
    <location>
        <begin position="106"/>
        <end position="178"/>
    </location>
</feature>
<accession>A0A5E4V9V5</accession>
<organism evidence="2 3">
    <name type="scientific">Pandoraea terrigena</name>
    <dbReference type="NCBI Taxonomy" id="2508292"/>
    <lineage>
        <taxon>Bacteria</taxon>
        <taxon>Pseudomonadati</taxon>
        <taxon>Pseudomonadota</taxon>
        <taxon>Betaproteobacteria</taxon>
        <taxon>Burkholderiales</taxon>
        <taxon>Burkholderiaceae</taxon>
        <taxon>Pandoraea</taxon>
    </lineage>
</organism>
<gene>
    <name evidence="2" type="ORF">PTE31013_02476</name>
</gene>
<dbReference type="EMBL" id="CABPRU010000005">
    <property type="protein sequence ID" value="VVE07670.1"/>
    <property type="molecule type" value="Genomic_DNA"/>
</dbReference>
<reference evidence="2 3" key="1">
    <citation type="submission" date="2019-08" db="EMBL/GenBank/DDBJ databases">
        <authorList>
            <person name="Peeters C."/>
        </authorList>
    </citation>
    <scope>NUCLEOTIDE SEQUENCE [LARGE SCALE GENOMIC DNA]</scope>
    <source>
        <strain evidence="2 3">LMG 31013</strain>
    </source>
</reference>
<evidence type="ECO:0000259" key="1">
    <source>
        <dbReference type="Pfam" id="PF04865"/>
    </source>
</evidence>
<evidence type="ECO:0000313" key="2">
    <source>
        <dbReference type="EMBL" id="VVE07670.1"/>
    </source>
</evidence>
<dbReference type="Pfam" id="PF04865">
    <property type="entry name" value="Baseplate_J"/>
    <property type="match status" value="1"/>
</dbReference>
<name>A0A5E4V9V5_9BURK</name>
<dbReference type="OrthoDB" id="7497539at2"/>
<dbReference type="InterPro" id="IPR006949">
    <property type="entry name" value="Barrel_Baseplate_J-like"/>
</dbReference>
<dbReference type="RefSeq" id="WP_150613103.1">
    <property type="nucleotide sequence ID" value="NZ_CABPRU010000005.1"/>
</dbReference>
<dbReference type="Proteomes" id="UP000334380">
    <property type="component" value="Unassembled WGS sequence"/>
</dbReference>
<dbReference type="AlphaFoldDB" id="A0A5E4V9V5"/>
<evidence type="ECO:0000313" key="3">
    <source>
        <dbReference type="Proteomes" id="UP000334380"/>
    </source>
</evidence>
<keyword evidence="3" id="KW-1185">Reference proteome</keyword>
<protein>
    <submittedName>
        <fullName evidence="2">Bacteriophage protein</fullName>
    </submittedName>
</protein>
<proteinExistence type="predicted"/>